<comment type="caution">
    <text evidence="1">The sequence shown here is derived from an EMBL/GenBank/DDBJ whole genome shotgun (WGS) entry which is preliminary data.</text>
</comment>
<sequence>MQYSLADRYESRTISFTKQAVCHFRRTTIPLLCSAAIFSLWQNLNNRAINNGNGVMGLDWWCAFSLCSEEVVFREPHSQRHWKGLVETDMKNDS</sequence>
<dbReference type="Proteomes" id="UP000887116">
    <property type="component" value="Unassembled WGS sequence"/>
</dbReference>
<accession>A0A8X6J7F7</accession>
<gene>
    <name evidence="1" type="ORF">TNCT_373471</name>
</gene>
<name>A0A8X6J7F7_TRICU</name>
<keyword evidence="2" id="KW-1185">Reference proteome</keyword>
<dbReference type="AlphaFoldDB" id="A0A8X6J7F7"/>
<proteinExistence type="predicted"/>
<evidence type="ECO:0000313" key="2">
    <source>
        <dbReference type="Proteomes" id="UP000887116"/>
    </source>
</evidence>
<organism evidence="1 2">
    <name type="scientific">Trichonephila clavata</name>
    <name type="common">Joro spider</name>
    <name type="synonym">Nephila clavata</name>
    <dbReference type="NCBI Taxonomy" id="2740835"/>
    <lineage>
        <taxon>Eukaryota</taxon>
        <taxon>Metazoa</taxon>
        <taxon>Ecdysozoa</taxon>
        <taxon>Arthropoda</taxon>
        <taxon>Chelicerata</taxon>
        <taxon>Arachnida</taxon>
        <taxon>Araneae</taxon>
        <taxon>Araneomorphae</taxon>
        <taxon>Entelegynae</taxon>
        <taxon>Araneoidea</taxon>
        <taxon>Nephilidae</taxon>
        <taxon>Trichonephila</taxon>
    </lineage>
</organism>
<reference evidence="1" key="1">
    <citation type="submission" date="2020-07" db="EMBL/GenBank/DDBJ databases">
        <title>Multicomponent nature underlies the extraordinary mechanical properties of spider dragline silk.</title>
        <authorList>
            <person name="Kono N."/>
            <person name="Nakamura H."/>
            <person name="Mori M."/>
            <person name="Yoshida Y."/>
            <person name="Ohtoshi R."/>
            <person name="Malay A.D."/>
            <person name="Moran D.A.P."/>
            <person name="Tomita M."/>
            <person name="Numata K."/>
            <person name="Arakawa K."/>
        </authorList>
    </citation>
    <scope>NUCLEOTIDE SEQUENCE</scope>
</reference>
<evidence type="ECO:0000313" key="1">
    <source>
        <dbReference type="EMBL" id="GFQ95025.1"/>
    </source>
</evidence>
<protein>
    <submittedName>
        <fullName evidence="1">Uncharacterized protein</fullName>
    </submittedName>
</protein>
<dbReference type="EMBL" id="BMAO01034242">
    <property type="protein sequence ID" value="GFQ95025.1"/>
    <property type="molecule type" value="Genomic_DNA"/>
</dbReference>